<sequence>MSWDERVARFWAAADDAEPDRMRRDFDALVVERRADDPEVLFERASLEDFLGEEARAIPLYRAALEGGLPDEHRTAATIQLASSLRNVGQPSAAMALLQHVPLDDPLSDAAQAFLSLALLDDAKPGPALRTALHALAPHLRAYGRAIEHYADEVVSPPRARNVVVALVVRDGQVLAEEYTDADGGLYLRAPGGGLEFGERVADGIRRELDEELAADVREARLIAVTENIFTRGRKRGHEIVHVFAVRSDRLEALPFGSRLPVLDSDTHVAWYRLADLSASGPPFYPDGILDLAEQIAADAG</sequence>
<dbReference type="InterPro" id="IPR011990">
    <property type="entry name" value="TPR-like_helical_dom_sf"/>
</dbReference>
<dbReference type="Pfam" id="PF00293">
    <property type="entry name" value="NUDIX"/>
    <property type="match status" value="1"/>
</dbReference>
<keyword evidence="2" id="KW-0378">Hydrolase</keyword>
<dbReference type="Gene3D" id="3.90.79.10">
    <property type="entry name" value="Nucleoside Triphosphate Pyrophosphohydrolase"/>
    <property type="match status" value="1"/>
</dbReference>
<dbReference type="Gene3D" id="1.25.40.10">
    <property type="entry name" value="Tetratricopeptide repeat domain"/>
    <property type="match status" value="1"/>
</dbReference>
<comment type="caution">
    <text evidence="4">The sequence shown here is derived from an EMBL/GenBank/DDBJ whole genome shotgun (WGS) entry which is preliminary data.</text>
</comment>
<organism evidence="4 5">
    <name type="scientific">Microbacterium telephonicum</name>
    <dbReference type="NCBI Taxonomy" id="1714841"/>
    <lineage>
        <taxon>Bacteria</taxon>
        <taxon>Bacillati</taxon>
        <taxon>Actinomycetota</taxon>
        <taxon>Actinomycetes</taxon>
        <taxon>Micrococcales</taxon>
        <taxon>Microbacteriaceae</taxon>
        <taxon>Microbacterium</taxon>
    </lineage>
</organism>
<dbReference type="InterPro" id="IPR041656">
    <property type="entry name" value="TPR_5"/>
</dbReference>
<evidence type="ECO:0000259" key="3">
    <source>
        <dbReference type="PROSITE" id="PS51462"/>
    </source>
</evidence>
<dbReference type="EMBL" id="RCDB01000002">
    <property type="protein sequence ID" value="RLK49176.1"/>
    <property type="molecule type" value="Genomic_DNA"/>
</dbReference>
<accession>A0A498C3L3</accession>
<proteinExistence type="predicted"/>
<evidence type="ECO:0000256" key="2">
    <source>
        <dbReference type="ARBA" id="ARBA00022801"/>
    </source>
</evidence>
<feature type="domain" description="Nudix hydrolase" evidence="3">
    <location>
        <begin position="158"/>
        <end position="298"/>
    </location>
</feature>
<evidence type="ECO:0000256" key="1">
    <source>
        <dbReference type="ARBA" id="ARBA00001946"/>
    </source>
</evidence>
<evidence type="ECO:0000313" key="5">
    <source>
        <dbReference type="Proteomes" id="UP000273158"/>
    </source>
</evidence>
<dbReference type="PROSITE" id="PS51462">
    <property type="entry name" value="NUDIX"/>
    <property type="match status" value="1"/>
</dbReference>
<gene>
    <name evidence="4" type="ORF">C7474_1311</name>
</gene>
<protein>
    <submittedName>
        <fullName evidence="4">ADP-ribose pyrophosphatase YjhB (NUDIX family)</fullName>
    </submittedName>
</protein>
<dbReference type="InterPro" id="IPR015797">
    <property type="entry name" value="NUDIX_hydrolase-like_dom_sf"/>
</dbReference>
<comment type="cofactor">
    <cofactor evidence="1">
        <name>Mg(2+)</name>
        <dbReference type="ChEBI" id="CHEBI:18420"/>
    </cofactor>
</comment>
<dbReference type="PANTHER" id="PTHR43046">
    <property type="entry name" value="GDP-MANNOSE MANNOSYL HYDROLASE"/>
    <property type="match status" value="1"/>
</dbReference>
<dbReference type="AlphaFoldDB" id="A0A498C3L3"/>
<name>A0A498C3L3_9MICO</name>
<dbReference type="CDD" id="cd04688">
    <property type="entry name" value="NUDIX_Hydrolase"/>
    <property type="match status" value="1"/>
</dbReference>
<dbReference type="GO" id="GO:0016787">
    <property type="term" value="F:hydrolase activity"/>
    <property type="evidence" value="ECO:0007669"/>
    <property type="project" value="UniProtKB-KW"/>
</dbReference>
<dbReference type="SUPFAM" id="SSF55811">
    <property type="entry name" value="Nudix"/>
    <property type="match status" value="1"/>
</dbReference>
<keyword evidence="5" id="KW-1185">Reference proteome</keyword>
<reference evidence="4 5" key="1">
    <citation type="journal article" date="2015" name="Stand. Genomic Sci.">
        <title>Genomic Encyclopedia of Bacterial and Archaeal Type Strains, Phase III: the genomes of soil and plant-associated and newly described type strains.</title>
        <authorList>
            <person name="Whitman W.B."/>
            <person name="Woyke T."/>
            <person name="Klenk H.P."/>
            <person name="Zhou Y."/>
            <person name="Lilburn T.G."/>
            <person name="Beck B.J."/>
            <person name="De Vos P."/>
            <person name="Vandamme P."/>
            <person name="Eisen J.A."/>
            <person name="Garrity G."/>
            <person name="Hugenholtz P."/>
            <person name="Kyrpides N.C."/>
        </authorList>
    </citation>
    <scope>NUCLEOTIDE SEQUENCE [LARGE SCALE GENOMIC DNA]</scope>
    <source>
        <strain evidence="4 5">S2T63</strain>
    </source>
</reference>
<dbReference type="Proteomes" id="UP000273158">
    <property type="component" value="Unassembled WGS sequence"/>
</dbReference>
<evidence type="ECO:0000313" key="4">
    <source>
        <dbReference type="EMBL" id="RLK49176.1"/>
    </source>
</evidence>
<dbReference type="RefSeq" id="WP_241965149.1">
    <property type="nucleotide sequence ID" value="NZ_RCDB01000002.1"/>
</dbReference>
<dbReference type="Pfam" id="PF12688">
    <property type="entry name" value="TPR_5"/>
    <property type="match status" value="1"/>
</dbReference>
<dbReference type="PANTHER" id="PTHR43046:SF14">
    <property type="entry name" value="MUTT_NUDIX FAMILY PROTEIN"/>
    <property type="match status" value="1"/>
</dbReference>
<dbReference type="SUPFAM" id="SSF48452">
    <property type="entry name" value="TPR-like"/>
    <property type="match status" value="1"/>
</dbReference>
<dbReference type="InterPro" id="IPR000086">
    <property type="entry name" value="NUDIX_hydrolase_dom"/>
</dbReference>